<dbReference type="Proteomes" id="UP000267821">
    <property type="component" value="Unassembled WGS sequence"/>
</dbReference>
<sequence length="753" mass="84872">MLGSIKRLYTRVSGRLQRRTAVKDSIGGDVRYTTGEHCNYNTDPAEGSTKSYKKLIPGSRRRRRQYVNSPGTLRIGKPLPTPYSAVILNDEDINLPCSALTVAQLRAKLASLGADPLSRVPVDEEGGVIEEMEFEAMNYEAINDEEMPEEIAQESGYAEDAKLTEEQVVDRWLKTFIGGNYNFNVVYAWVCAGGWRASGRRPGYWHQSLCHAAGNAQAERHVRATESDNGAVYRSIENPIGTWPRRIWDVCANRVIPFEWIAAGGAGDFWAISHAWTDDMRPTWTEANQHQWPVPLPQGVGLEDIRKELVGMNARYCWLDVLCLRQEHPDDAEAEKIRLDEWELDVPTVSIVFVHAKRVVTYFNGLGRQFNPEKLGTDSSRNWINRAWTMQETVSTQDMIVGGLQQGMNKPFEIDIGNNTLLGSYINTLATMLGRTLPVDTDVPYELMDPEIQDMHLRSFRINSSIQLDSNTFSKILLEMGRRQTVNPVDKVAGLMYLLLNGLHSSHLPVYLPSETAAAAWERYIKSTASFGTHPKRYALALLDVFPHPSSTHWFPSWEQVMRYPDVSITEPQDGPQPAGNILSSIPTTRLGCGRLVRNCTLTWNRFTELTQDAEKAGKYTYTLTSPYYESTTVWVSADAFRNGPTQIPDGVYTTFIPRKPNSDGHEPLPWIVLCHEVRRAELIRSSGNGDGDGGYVSADEDQEEGDDQYPGMRVYLKKIATVRWDYVGGCLLLKRMFDLGDGEGSKHEVWLY</sequence>
<organism evidence="2 3">
    <name type="scientific">Terfezia boudieri ATCC MYA-4762</name>
    <dbReference type="NCBI Taxonomy" id="1051890"/>
    <lineage>
        <taxon>Eukaryota</taxon>
        <taxon>Fungi</taxon>
        <taxon>Dikarya</taxon>
        <taxon>Ascomycota</taxon>
        <taxon>Pezizomycotina</taxon>
        <taxon>Pezizomycetes</taxon>
        <taxon>Pezizales</taxon>
        <taxon>Pezizaceae</taxon>
        <taxon>Terfezia</taxon>
    </lineage>
</organism>
<gene>
    <name evidence="2" type="ORF">L211DRAFT_867606</name>
</gene>
<dbReference type="OrthoDB" id="2958217at2759"/>
<dbReference type="EMBL" id="ML121540">
    <property type="protein sequence ID" value="RPB24708.1"/>
    <property type="molecule type" value="Genomic_DNA"/>
</dbReference>
<dbReference type="InParanoid" id="A0A3N4LSQ3"/>
<evidence type="ECO:0000313" key="3">
    <source>
        <dbReference type="Proteomes" id="UP000267821"/>
    </source>
</evidence>
<evidence type="ECO:0008006" key="4">
    <source>
        <dbReference type="Google" id="ProtNLM"/>
    </source>
</evidence>
<feature type="compositionally biased region" description="Acidic residues" evidence="1">
    <location>
        <begin position="699"/>
        <end position="708"/>
    </location>
</feature>
<dbReference type="AlphaFoldDB" id="A0A3N4LSQ3"/>
<evidence type="ECO:0000313" key="2">
    <source>
        <dbReference type="EMBL" id="RPB24708.1"/>
    </source>
</evidence>
<evidence type="ECO:0000256" key="1">
    <source>
        <dbReference type="SAM" id="MobiDB-lite"/>
    </source>
</evidence>
<proteinExistence type="predicted"/>
<feature type="region of interest" description="Disordered" evidence="1">
    <location>
        <begin position="686"/>
        <end position="708"/>
    </location>
</feature>
<accession>A0A3N4LSQ3</accession>
<protein>
    <recommendedName>
        <fullName evidence="4">Heterokaryon incompatibility domain-containing protein</fullName>
    </recommendedName>
</protein>
<name>A0A3N4LSQ3_9PEZI</name>
<keyword evidence="3" id="KW-1185">Reference proteome</keyword>
<dbReference type="STRING" id="1051890.A0A3N4LSQ3"/>
<reference evidence="2 3" key="1">
    <citation type="journal article" date="2018" name="Nat. Ecol. Evol.">
        <title>Pezizomycetes genomes reveal the molecular basis of ectomycorrhizal truffle lifestyle.</title>
        <authorList>
            <person name="Murat C."/>
            <person name="Payen T."/>
            <person name="Noel B."/>
            <person name="Kuo A."/>
            <person name="Morin E."/>
            <person name="Chen J."/>
            <person name="Kohler A."/>
            <person name="Krizsan K."/>
            <person name="Balestrini R."/>
            <person name="Da Silva C."/>
            <person name="Montanini B."/>
            <person name="Hainaut M."/>
            <person name="Levati E."/>
            <person name="Barry K.W."/>
            <person name="Belfiori B."/>
            <person name="Cichocki N."/>
            <person name="Clum A."/>
            <person name="Dockter R.B."/>
            <person name="Fauchery L."/>
            <person name="Guy J."/>
            <person name="Iotti M."/>
            <person name="Le Tacon F."/>
            <person name="Lindquist E.A."/>
            <person name="Lipzen A."/>
            <person name="Malagnac F."/>
            <person name="Mello A."/>
            <person name="Molinier V."/>
            <person name="Miyauchi S."/>
            <person name="Poulain J."/>
            <person name="Riccioni C."/>
            <person name="Rubini A."/>
            <person name="Sitrit Y."/>
            <person name="Splivallo R."/>
            <person name="Traeger S."/>
            <person name="Wang M."/>
            <person name="Zifcakova L."/>
            <person name="Wipf D."/>
            <person name="Zambonelli A."/>
            <person name="Paolocci F."/>
            <person name="Nowrousian M."/>
            <person name="Ottonello S."/>
            <person name="Baldrian P."/>
            <person name="Spatafora J.W."/>
            <person name="Henrissat B."/>
            <person name="Nagy L.G."/>
            <person name="Aury J.M."/>
            <person name="Wincker P."/>
            <person name="Grigoriev I.V."/>
            <person name="Bonfante P."/>
            <person name="Martin F.M."/>
        </authorList>
    </citation>
    <scope>NUCLEOTIDE SEQUENCE [LARGE SCALE GENOMIC DNA]</scope>
    <source>
        <strain evidence="2 3">ATCC MYA-4762</strain>
    </source>
</reference>